<name>A0ABP9RMJ8_9ACTN</name>
<dbReference type="EMBL" id="BAABJQ010000003">
    <property type="protein sequence ID" value="GAA5180422.1"/>
    <property type="molecule type" value="Genomic_DNA"/>
</dbReference>
<reference evidence="2" key="1">
    <citation type="journal article" date="2019" name="Int. J. Syst. Evol. Microbiol.">
        <title>The Global Catalogue of Microorganisms (GCM) 10K type strain sequencing project: providing services to taxonomists for standard genome sequencing and annotation.</title>
        <authorList>
            <consortium name="The Broad Institute Genomics Platform"/>
            <consortium name="The Broad Institute Genome Sequencing Center for Infectious Disease"/>
            <person name="Wu L."/>
            <person name="Ma J."/>
        </authorList>
    </citation>
    <scope>NUCLEOTIDE SEQUENCE [LARGE SCALE GENOMIC DNA]</scope>
    <source>
        <strain evidence="2">JCM 18304</strain>
    </source>
</reference>
<sequence>MTTPPRLPSIRLRWTPGQSVVSWTYDNVEASRDYPAPPHTVIAWPDPPSIIVVEAQHDLHPRLDNAVVLNPDGTERSRLRPPKVSPEPSWDIGFYAVYADPTGLVAAFATRVGDFWGRPDLNTGQLSGIAQWR</sequence>
<evidence type="ECO:0000313" key="2">
    <source>
        <dbReference type="Proteomes" id="UP001501570"/>
    </source>
</evidence>
<organism evidence="1 2">
    <name type="scientific">Rugosimonospora acidiphila</name>
    <dbReference type="NCBI Taxonomy" id="556531"/>
    <lineage>
        <taxon>Bacteria</taxon>
        <taxon>Bacillati</taxon>
        <taxon>Actinomycetota</taxon>
        <taxon>Actinomycetes</taxon>
        <taxon>Micromonosporales</taxon>
        <taxon>Micromonosporaceae</taxon>
        <taxon>Rugosimonospora</taxon>
    </lineage>
</organism>
<protein>
    <submittedName>
        <fullName evidence="1">Uncharacterized protein</fullName>
    </submittedName>
</protein>
<gene>
    <name evidence="1" type="ORF">GCM10023322_12690</name>
</gene>
<dbReference type="RefSeq" id="WP_345626966.1">
    <property type="nucleotide sequence ID" value="NZ_BAABJQ010000003.1"/>
</dbReference>
<comment type="caution">
    <text evidence="1">The sequence shown here is derived from an EMBL/GenBank/DDBJ whole genome shotgun (WGS) entry which is preliminary data.</text>
</comment>
<keyword evidence="2" id="KW-1185">Reference proteome</keyword>
<evidence type="ECO:0000313" key="1">
    <source>
        <dbReference type="EMBL" id="GAA5180422.1"/>
    </source>
</evidence>
<dbReference type="Proteomes" id="UP001501570">
    <property type="component" value="Unassembled WGS sequence"/>
</dbReference>
<accession>A0ABP9RMJ8</accession>
<proteinExistence type="predicted"/>